<dbReference type="InterPro" id="IPR006439">
    <property type="entry name" value="HAD-SF_hydro_IA"/>
</dbReference>
<dbReference type="InterPro" id="IPR036412">
    <property type="entry name" value="HAD-like_sf"/>
</dbReference>
<evidence type="ECO:0000313" key="1">
    <source>
        <dbReference type="EMBL" id="QBI19544.1"/>
    </source>
</evidence>
<dbReference type="NCBIfam" id="TIGR01509">
    <property type="entry name" value="HAD-SF-IA-v3"/>
    <property type="match status" value="1"/>
</dbReference>
<dbReference type="Gene3D" id="3.40.50.1000">
    <property type="entry name" value="HAD superfamily/HAD-like"/>
    <property type="match status" value="1"/>
</dbReference>
<dbReference type="GO" id="GO:0006281">
    <property type="term" value="P:DNA repair"/>
    <property type="evidence" value="ECO:0007669"/>
    <property type="project" value="TreeGrafter"/>
</dbReference>
<dbReference type="Proteomes" id="UP000291469">
    <property type="component" value="Chromosome"/>
</dbReference>
<dbReference type="Pfam" id="PF00702">
    <property type="entry name" value="Hydrolase"/>
    <property type="match status" value="1"/>
</dbReference>
<dbReference type="InterPro" id="IPR023198">
    <property type="entry name" value="PGP-like_dom2"/>
</dbReference>
<accession>A0A411YE65</accession>
<dbReference type="InterPro" id="IPR050155">
    <property type="entry name" value="HAD-like_hydrolase_sf"/>
</dbReference>
<organism evidence="1 2">
    <name type="scientific">Egibacter rhizosphaerae</name>
    <dbReference type="NCBI Taxonomy" id="1670831"/>
    <lineage>
        <taxon>Bacteria</taxon>
        <taxon>Bacillati</taxon>
        <taxon>Actinomycetota</taxon>
        <taxon>Nitriliruptoria</taxon>
        <taxon>Egibacterales</taxon>
        <taxon>Egibacteraceae</taxon>
        <taxon>Egibacter</taxon>
    </lineage>
</organism>
<dbReference type="KEGG" id="erz:ER308_08265"/>
<gene>
    <name evidence="1" type="ORF">ER308_08265</name>
</gene>
<dbReference type="OrthoDB" id="9812856at2"/>
<protein>
    <submittedName>
        <fullName evidence="1">HAD family hydrolase</fullName>
    </submittedName>
</protein>
<dbReference type="EMBL" id="CP036402">
    <property type="protein sequence ID" value="QBI19544.1"/>
    <property type="molecule type" value="Genomic_DNA"/>
</dbReference>
<dbReference type="Gene3D" id="1.10.150.240">
    <property type="entry name" value="Putative phosphatase, domain 2"/>
    <property type="match status" value="1"/>
</dbReference>
<dbReference type="NCBIfam" id="TIGR01549">
    <property type="entry name" value="HAD-SF-IA-v1"/>
    <property type="match status" value="1"/>
</dbReference>
<name>A0A411YE65_9ACTN</name>
<dbReference type="AlphaFoldDB" id="A0A411YE65"/>
<dbReference type="InterPro" id="IPR023214">
    <property type="entry name" value="HAD_sf"/>
</dbReference>
<dbReference type="GO" id="GO:0008967">
    <property type="term" value="F:phosphoglycolate phosphatase activity"/>
    <property type="evidence" value="ECO:0007669"/>
    <property type="project" value="TreeGrafter"/>
</dbReference>
<dbReference type="PANTHER" id="PTHR43434">
    <property type="entry name" value="PHOSPHOGLYCOLATE PHOSPHATASE"/>
    <property type="match status" value="1"/>
</dbReference>
<dbReference type="RefSeq" id="WP_131154541.1">
    <property type="nucleotide sequence ID" value="NZ_CP036402.1"/>
</dbReference>
<reference evidence="1 2" key="1">
    <citation type="submission" date="2019-01" db="EMBL/GenBank/DDBJ databases">
        <title>Egibacter rhizosphaerae EGI 80759T.</title>
        <authorList>
            <person name="Chen D.-D."/>
            <person name="Tian Y."/>
            <person name="Jiao J.-Y."/>
            <person name="Zhang X.-T."/>
            <person name="Zhang Y.-G."/>
            <person name="Zhang Y."/>
            <person name="Xiao M."/>
            <person name="Shu W.-S."/>
            <person name="Li W.-J."/>
        </authorList>
    </citation>
    <scope>NUCLEOTIDE SEQUENCE [LARGE SCALE GENOMIC DNA]</scope>
    <source>
        <strain evidence="1 2">EGI 80759</strain>
    </source>
</reference>
<sequence length="251" mass="26445">MGLELRVAGREFRAEAALFDKDGTIIDLHGPWTVWGEAVIDELVTRHPSLSAPALRGAIGLADGRVLPDSALAGGTVEVLNHTLSRELADLAVVRADEEVARAIERVDARIDIEAHVAALPGAVEAVERCRVATGSVGVVTADTTARARAHLRRVGLGDAVRVVVGADQVDHGKPDPSAVHVACAQLGVAPERVVFFGDSAHDALAAERAGVPVCVLVRTDAPNDALDSAVWAAAWSEVAVEKVRVRERDR</sequence>
<keyword evidence="2" id="KW-1185">Reference proteome</keyword>
<evidence type="ECO:0000313" key="2">
    <source>
        <dbReference type="Proteomes" id="UP000291469"/>
    </source>
</evidence>
<dbReference type="PANTHER" id="PTHR43434:SF1">
    <property type="entry name" value="PHOSPHOGLYCOLATE PHOSPHATASE"/>
    <property type="match status" value="1"/>
</dbReference>
<dbReference type="SFLD" id="SFLDS00003">
    <property type="entry name" value="Haloacid_Dehalogenase"/>
    <property type="match status" value="1"/>
</dbReference>
<dbReference type="SFLD" id="SFLDG01129">
    <property type="entry name" value="C1.5:_HAD__Beta-PGM__Phosphata"/>
    <property type="match status" value="1"/>
</dbReference>
<dbReference type="SUPFAM" id="SSF56784">
    <property type="entry name" value="HAD-like"/>
    <property type="match status" value="1"/>
</dbReference>
<keyword evidence="1" id="KW-0378">Hydrolase</keyword>
<proteinExistence type="predicted"/>